<sequence>MSANTMSRADRRDGLLRFAMCADAVISGFFGVAGLTGWIAEFIGAPEVFEYGVPAFFVGYGVIVLGLTRLPSVRRAGMGVVVANTLYTVGAAALVLADVFPFTAAGTSFTMATAAYTLLFATLQYFGWRRSTTPIRRTGLVSGGLSCL</sequence>
<gene>
    <name evidence="2" type="ORF">A5628_00495</name>
</gene>
<name>A0A853LWQ1_9MYCO</name>
<dbReference type="AlphaFoldDB" id="A0A853LWQ1"/>
<feature type="transmembrane region" description="Helical" evidence="1">
    <location>
        <begin position="15"/>
        <end position="39"/>
    </location>
</feature>
<reference evidence="2 3" key="1">
    <citation type="submission" date="2016-06" db="EMBL/GenBank/DDBJ databases">
        <authorList>
            <person name="Sutton G."/>
            <person name="Brinkac L."/>
            <person name="Sanka R."/>
            <person name="Adams M."/>
            <person name="Lau E."/>
            <person name="Garcia-Basteiro A."/>
            <person name="Lopez-Varela E."/>
            <person name="Palencia S."/>
        </authorList>
    </citation>
    <scope>NUCLEOTIDE SEQUENCE [LARGE SCALE GENOMIC DNA]</scope>
    <source>
        <strain evidence="2 3">1164983.0</strain>
    </source>
</reference>
<feature type="transmembrane region" description="Helical" evidence="1">
    <location>
        <begin position="51"/>
        <end position="70"/>
    </location>
</feature>
<dbReference type="EMBL" id="LZLG01000092">
    <property type="protein sequence ID" value="OBJ59350.1"/>
    <property type="molecule type" value="Genomic_DNA"/>
</dbReference>
<keyword evidence="1" id="KW-0472">Membrane</keyword>
<dbReference type="Proteomes" id="UP000093894">
    <property type="component" value="Unassembled WGS sequence"/>
</dbReference>
<keyword evidence="1" id="KW-0812">Transmembrane</keyword>
<evidence type="ECO:0008006" key="4">
    <source>
        <dbReference type="Google" id="ProtNLM"/>
    </source>
</evidence>
<protein>
    <recommendedName>
        <fullName evidence="4">Integral membrane protein</fullName>
    </recommendedName>
</protein>
<feature type="transmembrane region" description="Helical" evidence="1">
    <location>
        <begin position="109"/>
        <end position="128"/>
    </location>
</feature>
<organism evidence="2 3">
    <name type="scientific">Mycobacterium colombiense</name>
    <dbReference type="NCBI Taxonomy" id="339268"/>
    <lineage>
        <taxon>Bacteria</taxon>
        <taxon>Bacillati</taxon>
        <taxon>Actinomycetota</taxon>
        <taxon>Actinomycetes</taxon>
        <taxon>Mycobacteriales</taxon>
        <taxon>Mycobacteriaceae</taxon>
        <taxon>Mycobacterium</taxon>
        <taxon>Mycobacterium avium complex (MAC)</taxon>
    </lineage>
</organism>
<proteinExistence type="predicted"/>
<evidence type="ECO:0000256" key="1">
    <source>
        <dbReference type="SAM" id="Phobius"/>
    </source>
</evidence>
<evidence type="ECO:0000313" key="3">
    <source>
        <dbReference type="Proteomes" id="UP000093894"/>
    </source>
</evidence>
<keyword evidence="1" id="KW-1133">Transmembrane helix</keyword>
<accession>A0A853LWQ1</accession>
<evidence type="ECO:0000313" key="2">
    <source>
        <dbReference type="EMBL" id="OBJ59350.1"/>
    </source>
</evidence>
<comment type="caution">
    <text evidence="2">The sequence shown here is derived from an EMBL/GenBank/DDBJ whole genome shotgun (WGS) entry which is preliminary data.</text>
</comment>
<feature type="transmembrane region" description="Helical" evidence="1">
    <location>
        <begin position="77"/>
        <end position="97"/>
    </location>
</feature>
<dbReference type="RefSeq" id="WP_065055760.1">
    <property type="nucleotide sequence ID" value="NZ_LZKW01000331.1"/>
</dbReference>